<feature type="coiled-coil region" evidence="1">
    <location>
        <begin position="460"/>
        <end position="487"/>
    </location>
</feature>
<feature type="transmembrane region" description="Helical" evidence="3">
    <location>
        <begin position="401"/>
        <end position="423"/>
    </location>
</feature>
<feature type="transmembrane region" description="Helical" evidence="3">
    <location>
        <begin position="31"/>
        <end position="55"/>
    </location>
</feature>
<organism evidence="4 5">
    <name type="scientific">Ecytonucleospora hepatopenaei</name>
    <dbReference type="NCBI Taxonomy" id="646526"/>
    <lineage>
        <taxon>Eukaryota</taxon>
        <taxon>Fungi</taxon>
        <taxon>Fungi incertae sedis</taxon>
        <taxon>Microsporidia</taxon>
        <taxon>Enterocytozoonidae</taxon>
        <taxon>Ecytonucleospora</taxon>
    </lineage>
</organism>
<evidence type="ECO:0000256" key="3">
    <source>
        <dbReference type="SAM" id="Phobius"/>
    </source>
</evidence>
<evidence type="ECO:0000256" key="1">
    <source>
        <dbReference type="SAM" id="Coils"/>
    </source>
</evidence>
<feature type="compositionally biased region" description="Polar residues" evidence="2">
    <location>
        <begin position="342"/>
        <end position="354"/>
    </location>
</feature>
<feature type="compositionally biased region" description="Low complexity" evidence="2">
    <location>
        <begin position="179"/>
        <end position="192"/>
    </location>
</feature>
<feature type="region of interest" description="Disordered" evidence="2">
    <location>
        <begin position="342"/>
        <end position="363"/>
    </location>
</feature>
<accession>A0A1W0E6G9</accession>
<dbReference type="EMBL" id="MNPJ01000016">
    <property type="protein sequence ID" value="OQS54867.1"/>
    <property type="molecule type" value="Genomic_DNA"/>
</dbReference>
<feature type="compositionally biased region" description="Basic and acidic residues" evidence="2">
    <location>
        <begin position="193"/>
        <end position="205"/>
    </location>
</feature>
<feature type="compositionally biased region" description="Polar residues" evidence="2">
    <location>
        <begin position="160"/>
        <end position="173"/>
    </location>
</feature>
<keyword evidence="3" id="KW-1133">Transmembrane helix</keyword>
<keyword evidence="3" id="KW-0472">Membrane</keyword>
<evidence type="ECO:0000256" key="2">
    <source>
        <dbReference type="SAM" id="MobiDB-lite"/>
    </source>
</evidence>
<feature type="transmembrane region" description="Helical" evidence="3">
    <location>
        <begin position="621"/>
        <end position="638"/>
    </location>
</feature>
<feature type="transmembrane region" description="Helical" evidence="3">
    <location>
        <begin position="67"/>
        <end position="86"/>
    </location>
</feature>
<evidence type="ECO:0000313" key="5">
    <source>
        <dbReference type="Proteomes" id="UP000192758"/>
    </source>
</evidence>
<dbReference type="AlphaFoldDB" id="A0A1W0E6G9"/>
<dbReference type="STRING" id="646526.A0A1W0E6G9"/>
<feature type="compositionally biased region" description="Basic and acidic residues" evidence="2">
    <location>
        <begin position="214"/>
        <end position="238"/>
    </location>
</feature>
<proteinExistence type="predicted"/>
<dbReference type="VEuPathDB" id="MicrosporidiaDB:EHP00_220"/>
<feature type="region of interest" description="Disordered" evidence="2">
    <location>
        <begin position="154"/>
        <end position="238"/>
    </location>
</feature>
<reference evidence="4 5" key="1">
    <citation type="journal article" date="2017" name="Environ. Microbiol.">
        <title>Decay of the glycolytic pathway and adaptation to intranuclear parasitism within Enterocytozoonidae microsporidia.</title>
        <authorList>
            <person name="Wiredu Boakye D."/>
            <person name="Jaroenlak P."/>
            <person name="Prachumwat A."/>
            <person name="Williams T.A."/>
            <person name="Bateman K.S."/>
            <person name="Itsathitphaisarn O."/>
            <person name="Sritunyalucksana K."/>
            <person name="Paszkiewicz K.H."/>
            <person name="Moore K.A."/>
            <person name="Stentiford G.D."/>
            <person name="Williams B.A."/>
        </authorList>
    </citation>
    <scope>NUCLEOTIDE SEQUENCE [LARGE SCALE GENOMIC DNA]</scope>
    <source>
        <strain evidence="4 5">TH1</strain>
    </source>
</reference>
<keyword evidence="3" id="KW-0812">Transmembrane</keyword>
<name>A0A1W0E6G9_9MICR</name>
<gene>
    <name evidence="4" type="ORF">EHP00_220</name>
</gene>
<sequence>MNLLDSIRVWILGDPIKVDSTKNVNEIFLEFLLSSGIFAALFVGLILFVLINLLFLINNKKKVRKEFYFYTSGCFLIFTALVYKFSYEVIFNTAKPGEGAVMFGFRKIGSALRVVDENLTNVFDSWFVDKKSKSSFLHQSAFNKLPEITYGKLTEEKPENNVQSNDIKNNVQSNDKENNIQSNNIENNIQSNDSEKNKEKKDKSLKSLKHKKEKLSVQKLTEKSTKSDENEKDDQKTKHFIKQNDEYMSKISKIIDIEKKANVEFKEKGSDITKSLERIKSDWKSFEKIFEQWYTEAHKIEEEMRSFNADIKNMPTVVKDMHSDIKSVLGLQETLHKLNKQATNDSDQNSGSSIKNDKQTNRQKQESKNSAIIFITIYFLFHGVFVCYFIVCLLCQMEIGFVSRCISFCCLTIDIFFGVYMLVYTQILDKICIVGEVEGCQKIFSNGFVAFANSAGLNLKNGGNNEKQKIEENINKIQVQTENIANELKDYLSDSKMVKFHLKAVVFLQTFNKIEFIKNEFTELTHSKVNKENFYEQIYEMKRLLENMSVVLENQLYTKMLLDTFAREISFLTFLRTEKDSLYKEINTHMNKSMSLNVLKNEECEVKKAHLCFLKSLSDKVSFLTLLGGIVFMLLFCIY</sequence>
<protein>
    <submittedName>
        <fullName evidence="4">Uncharacterized protein</fullName>
    </submittedName>
</protein>
<comment type="caution">
    <text evidence="4">The sequence shown here is derived from an EMBL/GenBank/DDBJ whole genome shotgun (WGS) entry which is preliminary data.</text>
</comment>
<keyword evidence="1" id="KW-0175">Coiled coil</keyword>
<feature type="transmembrane region" description="Helical" evidence="3">
    <location>
        <begin position="371"/>
        <end position="394"/>
    </location>
</feature>
<dbReference type="Proteomes" id="UP000192758">
    <property type="component" value="Unassembled WGS sequence"/>
</dbReference>
<evidence type="ECO:0000313" key="4">
    <source>
        <dbReference type="EMBL" id="OQS54867.1"/>
    </source>
</evidence>
<keyword evidence="5" id="KW-1185">Reference proteome</keyword>
<dbReference type="OrthoDB" id="2191972at2759"/>